<keyword evidence="1" id="KW-0732">Signal</keyword>
<dbReference type="PANTHER" id="PTHR37841">
    <property type="entry name" value="GLR2918 PROTEIN"/>
    <property type="match status" value="1"/>
</dbReference>
<dbReference type="HOGENOM" id="CLU_679256_0_0_10"/>
<evidence type="ECO:0008006" key="4">
    <source>
        <dbReference type="Google" id="ProtNLM"/>
    </source>
</evidence>
<dbReference type="PANTHER" id="PTHR37841:SF1">
    <property type="entry name" value="DUF3298 DOMAIN-CONTAINING PROTEIN"/>
    <property type="match status" value="1"/>
</dbReference>
<dbReference type="STRING" id="755732.Fluta_1460"/>
<dbReference type="Pfam" id="PF14903">
    <property type="entry name" value="WG_beta_rep"/>
    <property type="match status" value="2"/>
</dbReference>
<dbReference type="Proteomes" id="UP000007463">
    <property type="component" value="Chromosome"/>
</dbReference>
<reference evidence="3" key="2">
    <citation type="submission" date="2011-02" db="EMBL/GenBank/DDBJ databases">
        <title>The complete genome of Fluviicola taffensis DSM 16823.</title>
        <authorList>
            <consortium name="US DOE Joint Genome Institute (JGI-PGF)"/>
            <person name="Lucas S."/>
            <person name="Copeland A."/>
            <person name="Lapidus A."/>
            <person name="Bruce D."/>
            <person name="Goodwin L."/>
            <person name="Pitluck S."/>
            <person name="Kyrpides N."/>
            <person name="Mavromatis K."/>
            <person name="Ivanova N."/>
            <person name="Mikhailova N."/>
            <person name="Pagani I."/>
            <person name="Chertkov O."/>
            <person name="Detter J.C."/>
            <person name="Han C."/>
            <person name="Tapia R."/>
            <person name="Land M."/>
            <person name="Hauser L."/>
            <person name="Markowitz V."/>
            <person name="Cheng J.-F."/>
            <person name="Hugenholtz P."/>
            <person name="Woyke T."/>
            <person name="Wu D."/>
            <person name="Tindall B."/>
            <person name="Pomrenke H.G."/>
            <person name="Brambilla E."/>
            <person name="Klenk H.-P."/>
            <person name="Eisen J.A."/>
        </authorList>
    </citation>
    <scope>NUCLEOTIDE SEQUENCE [LARGE SCALE GENOMIC DNA]</scope>
    <source>
        <strain evidence="3">DSM 16823 / RW262 / RW262</strain>
    </source>
</reference>
<dbReference type="EMBL" id="CP002542">
    <property type="protein sequence ID" value="AEA43454.1"/>
    <property type="molecule type" value="Genomic_DNA"/>
</dbReference>
<keyword evidence="3" id="KW-1185">Reference proteome</keyword>
<gene>
    <name evidence="2" type="ordered locus">Fluta_1460</name>
</gene>
<proteinExistence type="predicted"/>
<dbReference type="InterPro" id="IPR032774">
    <property type="entry name" value="WG_beta_rep"/>
</dbReference>
<feature type="signal peptide" evidence="1">
    <location>
        <begin position="1"/>
        <end position="22"/>
    </location>
</feature>
<dbReference type="eggNOG" id="COG0515">
    <property type="taxonomic scope" value="Bacteria"/>
</dbReference>
<accession>F2IED0</accession>
<organism evidence="2 3">
    <name type="scientific">Fluviicola taffensis (strain DSM 16823 / NCIMB 13979 / RW262)</name>
    <dbReference type="NCBI Taxonomy" id="755732"/>
    <lineage>
        <taxon>Bacteria</taxon>
        <taxon>Pseudomonadati</taxon>
        <taxon>Bacteroidota</taxon>
        <taxon>Flavobacteriia</taxon>
        <taxon>Flavobacteriales</taxon>
        <taxon>Crocinitomicaceae</taxon>
        <taxon>Fluviicola</taxon>
    </lineage>
</organism>
<dbReference type="OrthoDB" id="623514at2"/>
<dbReference type="AlphaFoldDB" id="F2IED0"/>
<evidence type="ECO:0000256" key="1">
    <source>
        <dbReference type="SAM" id="SignalP"/>
    </source>
</evidence>
<dbReference type="KEGG" id="fte:Fluta_1460"/>
<name>F2IED0_FLUTR</name>
<evidence type="ECO:0000313" key="3">
    <source>
        <dbReference type="Proteomes" id="UP000007463"/>
    </source>
</evidence>
<protein>
    <recommendedName>
        <fullName evidence="4">KWG Leptospira repeat protein</fullName>
    </recommendedName>
</protein>
<sequence precursor="true">MTLTQKIITCAIVALISATNCAFGQLIPFCQKTTWGFSTKEGKVVIPCVYESVDFFSDDRLARVKKNGKYGYINQKGIVVIPLEYDDCHRIYEIYHSEYSVGIETNPSTNLNRNYDFMEIENPENNRYVVSKAKKFGVLGLIAEKPKVVIPFNYISIMYDPSKKVFHCKNELTMKYFNKSGGKMTEKQINALQPENYFAASFEETPLPVVVAAHGKYGVVRESSKHYGRVTYDTLVAIIYDTVIIDKEVEGFGFDEDFIAVKKGDKWGAYDDKKRLILPVEYDSINFKLSKYHKHWMEYNRSFYVLKNGKWGVLGGKDNSETLTVLLPFEYDGFSEIYYKFVGVWKAGFVEIFQNEDLKIITKKGYSFIQNYEHESLGSFEIFLVKNKAGKTVYLGENGVEFFTD</sequence>
<feature type="chain" id="PRO_5003283363" description="KWG Leptospira repeat protein" evidence="1">
    <location>
        <begin position="23"/>
        <end position="405"/>
    </location>
</feature>
<dbReference type="RefSeq" id="WP_013686225.1">
    <property type="nucleotide sequence ID" value="NC_015321.1"/>
</dbReference>
<evidence type="ECO:0000313" key="2">
    <source>
        <dbReference type="EMBL" id="AEA43454.1"/>
    </source>
</evidence>
<reference evidence="2 3" key="1">
    <citation type="journal article" date="2011" name="Stand. Genomic Sci.">
        <title>Complete genome sequence of the gliding freshwater bacterium Fluviicola taffensis type strain (RW262).</title>
        <authorList>
            <person name="Woyke T."/>
            <person name="Chertkov O."/>
            <person name="Lapidus A."/>
            <person name="Nolan M."/>
            <person name="Lucas S."/>
            <person name="Del Rio T.G."/>
            <person name="Tice H."/>
            <person name="Cheng J.F."/>
            <person name="Tapia R."/>
            <person name="Han C."/>
            <person name="Goodwin L."/>
            <person name="Pitluck S."/>
            <person name="Liolios K."/>
            <person name="Pagani I."/>
            <person name="Ivanova N."/>
            <person name="Huntemann M."/>
            <person name="Mavromatis K."/>
            <person name="Mikhailova N."/>
            <person name="Pati A."/>
            <person name="Chen A."/>
            <person name="Palaniappan K."/>
            <person name="Land M."/>
            <person name="Hauser L."/>
            <person name="Brambilla E.M."/>
            <person name="Rohde M."/>
            <person name="Mwirichia R."/>
            <person name="Sikorski J."/>
            <person name="Tindall B.J."/>
            <person name="Goker M."/>
            <person name="Bristow J."/>
            <person name="Eisen J.A."/>
            <person name="Markowitz V."/>
            <person name="Hugenholtz P."/>
            <person name="Klenk H.P."/>
            <person name="Kyrpides N.C."/>
        </authorList>
    </citation>
    <scope>NUCLEOTIDE SEQUENCE [LARGE SCALE GENOMIC DNA]</scope>
    <source>
        <strain evidence="3">DSM 16823 / RW262 / RW262</strain>
    </source>
</reference>